<dbReference type="Proteomes" id="UP000242519">
    <property type="component" value="Unassembled WGS sequence"/>
</dbReference>
<comment type="caution">
    <text evidence="2">The sequence shown here is derived from an EMBL/GenBank/DDBJ whole genome shotgun (WGS) entry which is preliminary data.</text>
</comment>
<dbReference type="AlphaFoldDB" id="A0A218YV88"/>
<dbReference type="InParanoid" id="A0A218YV88"/>
<accession>A0A218YV88</accession>
<evidence type="ECO:0000313" key="2">
    <source>
        <dbReference type="EMBL" id="OWO98265.1"/>
    </source>
</evidence>
<dbReference type="EMBL" id="MZNU01000404">
    <property type="protein sequence ID" value="OWO98265.1"/>
    <property type="molecule type" value="Genomic_DNA"/>
</dbReference>
<gene>
    <name evidence="2" type="ORF">B2J93_8185</name>
</gene>
<evidence type="ECO:0000256" key="1">
    <source>
        <dbReference type="SAM" id="MobiDB-lite"/>
    </source>
</evidence>
<organism evidence="2 3">
    <name type="scientific">Diplocarpon coronariae</name>
    <dbReference type="NCBI Taxonomy" id="2795749"/>
    <lineage>
        <taxon>Eukaryota</taxon>
        <taxon>Fungi</taxon>
        <taxon>Dikarya</taxon>
        <taxon>Ascomycota</taxon>
        <taxon>Pezizomycotina</taxon>
        <taxon>Leotiomycetes</taxon>
        <taxon>Helotiales</taxon>
        <taxon>Drepanopezizaceae</taxon>
        <taxon>Diplocarpon</taxon>
    </lineage>
</organism>
<proteinExistence type="predicted"/>
<evidence type="ECO:0000313" key="3">
    <source>
        <dbReference type="Proteomes" id="UP000242519"/>
    </source>
</evidence>
<name>A0A218YV88_9HELO</name>
<protein>
    <submittedName>
        <fullName evidence="2">Uncharacterized protein</fullName>
    </submittedName>
</protein>
<sequence>MAQRTSVDEPSQLTTGQGLRPWAQDATYRFPSSLIPTSIPLPISPAASASSHRLAAAREVLGWMIPWGRPGHSGSERALCQRRLCATPGRRRFLGHLYRVYRLCRLCRVYRLCWTASRSISPWAGLGRGRISGEDVGREGEDVGGGYRGRGGDEQGRGAGVPSL</sequence>
<feature type="region of interest" description="Disordered" evidence="1">
    <location>
        <begin position="134"/>
        <end position="164"/>
    </location>
</feature>
<keyword evidence="3" id="KW-1185">Reference proteome</keyword>
<reference evidence="2 3" key="1">
    <citation type="submission" date="2017-04" db="EMBL/GenBank/DDBJ databases">
        <title>Draft genome sequence of Marssonina coronaria NL1: causal agent of apple blotch.</title>
        <authorList>
            <person name="Cheng Q."/>
        </authorList>
    </citation>
    <scope>NUCLEOTIDE SEQUENCE [LARGE SCALE GENOMIC DNA]</scope>
    <source>
        <strain evidence="2 3">NL1</strain>
    </source>
</reference>